<gene>
    <name evidence="4" type="ORF">ET524_05935</name>
</gene>
<evidence type="ECO:0000313" key="5">
    <source>
        <dbReference type="Proteomes" id="UP000293345"/>
    </source>
</evidence>
<dbReference type="Proteomes" id="UP000293345">
    <property type="component" value="Unassembled WGS sequence"/>
</dbReference>
<accession>A0A4Q2JYC0</accession>
<dbReference type="OrthoDB" id="9761650at2"/>
<dbReference type="Pfam" id="PF13203">
    <property type="entry name" value="DUF2201_N"/>
    <property type="match status" value="1"/>
</dbReference>
<proteinExistence type="predicted"/>
<organism evidence="4 5">
    <name type="scientific">Senegalimassilia faecalis</name>
    <dbReference type="NCBI Taxonomy" id="2509433"/>
    <lineage>
        <taxon>Bacteria</taxon>
        <taxon>Bacillati</taxon>
        <taxon>Actinomycetota</taxon>
        <taxon>Coriobacteriia</taxon>
        <taxon>Coriobacteriales</taxon>
        <taxon>Coriobacteriaceae</taxon>
        <taxon>Senegalimassilia</taxon>
    </lineage>
</organism>
<evidence type="ECO:0000256" key="1">
    <source>
        <dbReference type="SAM" id="MobiDB-lite"/>
    </source>
</evidence>
<evidence type="ECO:0000259" key="3">
    <source>
        <dbReference type="Pfam" id="PF13203"/>
    </source>
</evidence>
<reference evidence="4 5" key="1">
    <citation type="submission" date="2019-01" db="EMBL/GenBank/DDBJ databases">
        <title>Senegalimassilia sp. nov. KGMB04484 isolated human feces.</title>
        <authorList>
            <person name="Han K.-I."/>
            <person name="Kim J.-S."/>
            <person name="Lee K.C."/>
            <person name="Suh M.K."/>
            <person name="Eom M.K."/>
            <person name="Lee J.H."/>
            <person name="Park S.-H."/>
            <person name="Kang S.W."/>
            <person name="Park J.-E."/>
            <person name="Oh B.S."/>
            <person name="Yu S.Y."/>
            <person name="Choi S.-H."/>
            <person name="Lee D.H."/>
            <person name="Yoon H."/>
            <person name="Kim B.-Y."/>
            <person name="Lee J.H."/>
            <person name="Lee J.-S."/>
        </authorList>
    </citation>
    <scope>NUCLEOTIDE SEQUENCE [LARGE SCALE GENOMIC DNA]</scope>
    <source>
        <strain evidence="4 5">KGMB04484</strain>
    </source>
</reference>
<dbReference type="AlphaFoldDB" id="A0A4Q2JYC0"/>
<protein>
    <recommendedName>
        <fullName evidence="6">VWA-like domain-containing protein</fullName>
    </recommendedName>
</protein>
<sequence>MLHCDRKRNQARREGTVSANATARLAQEALDLTRNKLLASLRFLNAAFSQVKPLSIPGQTLATDGTYLRFDPADIAQRFVDSPEDLARAYLHVMLHNVFLHPFPTAAMHAACWDAACDIAVEAAITQLDLPNTRSGRTAAQAAAVARLQAVCPHLTAEAIYHTLVDQELSPEALAELRAPFAVDDHEPWHRMAAQEAQQREKEQGQRQENAETQPAAPASQAGKNGTDAPLPPEARNAKPNHKAHRGMSLDDITEKQAPEQARGVAANRFANTVNLDRSREQWKNAAYEMGVQLDSYVKLWGVEGSNLSMNLRAVTRKRRDFTTFLRKFAHMGEHVHVNDDEFDYVYYCYGLSRYGNLPLIEPLEYVEQRRIRDFVIAIDTSASTKDGLVRRFLERTYSVLANETSFFAHMNVHLVQCDAAVTDVARIESLDDLNDYLNALEVKGLGGTDFRPVFAYVQNAIDQGEFTNLGGLLYFTDGQGTYPARKPAFDTAFVFPDEETADASAPVPPWAMKAVLDDTFLEQEPDLA</sequence>
<dbReference type="PANTHER" id="PTHR38730:SF1">
    <property type="entry name" value="SLL7028 PROTEIN"/>
    <property type="match status" value="1"/>
</dbReference>
<comment type="caution">
    <text evidence="4">The sequence shown here is derived from an EMBL/GenBank/DDBJ whole genome shotgun (WGS) entry which is preliminary data.</text>
</comment>
<dbReference type="EMBL" id="SDPW01000001">
    <property type="protein sequence ID" value="RXZ54065.1"/>
    <property type="molecule type" value="Genomic_DNA"/>
</dbReference>
<feature type="domain" description="VWA-like" evidence="2">
    <location>
        <begin position="376"/>
        <end position="517"/>
    </location>
</feature>
<evidence type="ECO:0008006" key="6">
    <source>
        <dbReference type="Google" id="ProtNLM"/>
    </source>
</evidence>
<dbReference type="InterPro" id="IPR036465">
    <property type="entry name" value="vWFA_dom_sf"/>
</dbReference>
<dbReference type="PANTHER" id="PTHR38730">
    <property type="entry name" value="SLL7028 PROTEIN"/>
    <property type="match status" value="1"/>
</dbReference>
<dbReference type="SUPFAM" id="SSF53300">
    <property type="entry name" value="vWA-like"/>
    <property type="match status" value="1"/>
</dbReference>
<feature type="compositionally biased region" description="Basic and acidic residues" evidence="1">
    <location>
        <begin position="198"/>
        <end position="210"/>
    </location>
</feature>
<feature type="domain" description="Putative metallopeptidase" evidence="3">
    <location>
        <begin position="44"/>
        <end position="246"/>
    </location>
</feature>
<name>A0A4Q2JYC0_9ACTN</name>
<dbReference type="Pfam" id="PF09967">
    <property type="entry name" value="DUF2201"/>
    <property type="match status" value="1"/>
</dbReference>
<dbReference type="InterPro" id="IPR025154">
    <property type="entry name" value="Put_metallopeptidase_dom"/>
</dbReference>
<dbReference type="InterPro" id="IPR018698">
    <property type="entry name" value="VWA-like_dom"/>
</dbReference>
<evidence type="ECO:0000313" key="4">
    <source>
        <dbReference type="EMBL" id="RXZ54065.1"/>
    </source>
</evidence>
<keyword evidence="5" id="KW-1185">Reference proteome</keyword>
<feature type="region of interest" description="Disordered" evidence="1">
    <location>
        <begin position="193"/>
        <end position="246"/>
    </location>
</feature>
<evidence type="ECO:0000259" key="2">
    <source>
        <dbReference type="Pfam" id="PF09967"/>
    </source>
</evidence>
<dbReference type="CDD" id="cd00198">
    <property type="entry name" value="vWFA"/>
    <property type="match status" value="1"/>
</dbReference>